<keyword evidence="3" id="KW-0964">Secreted</keyword>
<sequence>MQVVSLSPNAQSQSNHFLTVQVFRVVREQQMSIMKHLLGVLFLLAVFDFSHPACFEFPRKSINIDDLNAEERDVCYDLYDGSKHKIGEQWRNAICMDCTCFGCCDAYSTPVNIPKGCVKEFDITNCRYHVFRKDNPNQPCPVLSAVGK</sequence>
<evidence type="ECO:0000313" key="6">
    <source>
        <dbReference type="Proteomes" id="UP000694620"/>
    </source>
</evidence>
<dbReference type="RefSeq" id="XP_028654894.1">
    <property type="nucleotide sequence ID" value="XM_028799061.2"/>
</dbReference>
<proteinExistence type="inferred from homology"/>
<dbReference type="InterPro" id="IPR008735">
    <property type="entry name" value="PSP94"/>
</dbReference>
<reference evidence="5" key="3">
    <citation type="submission" date="2025-09" db="UniProtKB">
        <authorList>
            <consortium name="Ensembl"/>
        </authorList>
    </citation>
    <scope>IDENTIFICATION</scope>
</reference>
<protein>
    <submittedName>
        <fullName evidence="5">Beta-microseminoprotein-like</fullName>
    </submittedName>
</protein>
<dbReference type="Proteomes" id="UP000694620">
    <property type="component" value="Chromosome 1"/>
</dbReference>
<reference evidence="5" key="2">
    <citation type="submission" date="2025-08" db="UniProtKB">
        <authorList>
            <consortium name="Ensembl"/>
        </authorList>
    </citation>
    <scope>IDENTIFICATION</scope>
</reference>
<evidence type="ECO:0000256" key="3">
    <source>
        <dbReference type="ARBA" id="ARBA00022525"/>
    </source>
</evidence>
<comment type="subcellular location">
    <subcellularLocation>
        <location evidence="1">Secreted</location>
    </subcellularLocation>
</comment>
<keyword evidence="4" id="KW-1015">Disulfide bond</keyword>
<evidence type="ECO:0000256" key="2">
    <source>
        <dbReference type="ARBA" id="ARBA00010352"/>
    </source>
</evidence>
<dbReference type="Pfam" id="PF05825">
    <property type="entry name" value="PSP94"/>
    <property type="match status" value="1"/>
</dbReference>
<reference evidence="5" key="1">
    <citation type="submission" date="2021-06" db="EMBL/GenBank/DDBJ databases">
        <authorList>
            <consortium name="Wellcome Sanger Institute Data Sharing"/>
        </authorList>
    </citation>
    <scope>NUCLEOTIDE SEQUENCE [LARGE SCALE GENOMIC DNA]</scope>
</reference>
<organism evidence="5 6">
    <name type="scientific">Erpetoichthys calabaricus</name>
    <name type="common">Rope fish</name>
    <name type="synonym">Calamoichthys calabaricus</name>
    <dbReference type="NCBI Taxonomy" id="27687"/>
    <lineage>
        <taxon>Eukaryota</taxon>
        <taxon>Metazoa</taxon>
        <taxon>Chordata</taxon>
        <taxon>Craniata</taxon>
        <taxon>Vertebrata</taxon>
        <taxon>Euteleostomi</taxon>
        <taxon>Actinopterygii</taxon>
        <taxon>Polypteriformes</taxon>
        <taxon>Polypteridae</taxon>
        <taxon>Erpetoichthys</taxon>
    </lineage>
</organism>
<comment type="similarity">
    <text evidence="2">Belongs to the beta-microseminoprotein family.</text>
</comment>
<evidence type="ECO:0000256" key="1">
    <source>
        <dbReference type="ARBA" id="ARBA00004613"/>
    </source>
</evidence>
<name>A0A8C4RCL8_ERPCA</name>
<dbReference type="PANTHER" id="PTHR10500:SF7">
    <property type="entry name" value="BETA-MICROSEMINOPROTEIN"/>
    <property type="match status" value="1"/>
</dbReference>
<dbReference type="GeneID" id="114649566"/>
<accession>A0A8C4RCL8</accession>
<evidence type="ECO:0000313" key="5">
    <source>
        <dbReference type="Ensembl" id="ENSECRP00000000448.1"/>
    </source>
</evidence>
<dbReference type="PANTHER" id="PTHR10500">
    <property type="entry name" value="BETA-MICROSEMINOPROTEIN"/>
    <property type="match status" value="1"/>
</dbReference>
<evidence type="ECO:0000256" key="4">
    <source>
        <dbReference type="ARBA" id="ARBA00023157"/>
    </source>
</evidence>
<keyword evidence="6" id="KW-1185">Reference proteome</keyword>
<gene>
    <name evidence="5" type="primary">LOC114649566</name>
</gene>
<dbReference type="Ensembl" id="ENSECRT00000000459.1">
    <property type="protein sequence ID" value="ENSECRP00000000448.1"/>
    <property type="gene ID" value="ENSECRG00000000262.1"/>
</dbReference>
<dbReference type="AlphaFoldDB" id="A0A8C4RCL8"/>
<dbReference type="GO" id="GO:0005576">
    <property type="term" value="C:extracellular region"/>
    <property type="evidence" value="ECO:0007669"/>
    <property type="project" value="UniProtKB-SubCell"/>
</dbReference>
<dbReference type="Gene3D" id="2.60.40.1900">
    <property type="entry name" value="Beta-microseminoprotein (PSP94) domain"/>
    <property type="match status" value="1"/>
</dbReference>
<dbReference type="OrthoDB" id="6076852at2759"/>
<dbReference type="GeneTree" id="ENSGT00940000154371"/>